<reference evidence="1" key="3">
    <citation type="submission" date="2015-04" db="UniProtKB">
        <authorList>
            <consortium name="EnsemblPlants"/>
        </authorList>
    </citation>
    <scope>IDENTIFICATION</scope>
</reference>
<protein>
    <submittedName>
        <fullName evidence="1">Uncharacterized protein</fullName>
    </submittedName>
</protein>
<dbReference type="Proteomes" id="UP000032180">
    <property type="component" value="Chromosome 5"/>
</dbReference>
<name>A0A0D9WH63_9ORYZ</name>
<organism evidence="1 2">
    <name type="scientific">Leersia perrieri</name>
    <dbReference type="NCBI Taxonomy" id="77586"/>
    <lineage>
        <taxon>Eukaryota</taxon>
        <taxon>Viridiplantae</taxon>
        <taxon>Streptophyta</taxon>
        <taxon>Embryophyta</taxon>
        <taxon>Tracheophyta</taxon>
        <taxon>Spermatophyta</taxon>
        <taxon>Magnoliopsida</taxon>
        <taxon>Liliopsida</taxon>
        <taxon>Poales</taxon>
        <taxon>Poaceae</taxon>
        <taxon>BOP clade</taxon>
        <taxon>Oryzoideae</taxon>
        <taxon>Oryzeae</taxon>
        <taxon>Oryzinae</taxon>
        <taxon>Leersia</taxon>
    </lineage>
</organism>
<reference evidence="1 2" key="1">
    <citation type="submission" date="2012-08" db="EMBL/GenBank/DDBJ databases">
        <title>Oryza genome evolution.</title>
        <authorList>
            <person name="Wing R.A."/>
        </authorList>
    </citation>
    <scope>NUCLEOTIDE SEQUENCE</scope>
</reference>
<accession>A0A0D9WH63</accession>
<dbReference type="Gramene" id="LPERR05G14670.1">
    <property type="protein sequence ID" value="LPERR05G14670.1"/>
    <property type="gene ID" value="LPERR05G14670"/>
</dbReference>
<dbReference type="AlphaFoldDB" id="A0A0D9WH63"/>
<proteinExistence type="predicted"/>
<dbReference type="EnsemblPlants" id="LPERR05G14670.1">
    <property type="protein sequence ID" value="LPERR05G14670.1"/>
    <property type="gene ID" value="LPERR05G14670"/>
</dbReference>
<evidence type="ECO:0000313" key="1">
    <source>
        <dbReference type="EnsemblPlants" id="LPERR05G14670.1"/>
    </source>
</evidence>
<reference evidence="2" key="2">
    <citation type="submission" date="2013-12" db="EMBL/GenBank/DDBJ databases">
        <authorList>
            <person name="Yu Y."/>
            <person name="Lee S."/>
            <person name="de Baynast K."/>
            <person name="Wissotski M."/>
            <person name="Liu L."/>
            <person name="Talag J."/>
            <person name="Goicoechea J."/>
            <person name="Angelova A."/>
            <person name="Jetty R."/>
            <person name="Kudrna D."/>
            <person name="Golser W."/>
            <person name="Rivera L."/>
            <person name="Zhang J."/>
            <person name="Wing R."/>
        </authorList>
    </citation>
    <scope>NUCLEOTIDE SEQUENCE</scope>
</reference>
<keyword evidence="2" id="KW-1185">Reference proteome</keyword>
<sequence>MESRQPEKLNAPILAQISDVSAEIAVVFSKSGHRHRRRFRSNPRSIAAAPRPSCNDVNYRVTDSCTSPCGWARRKPCCCYSRRTRDGREGCKEEELTGEVEGEVCGAWLPGAVVPSLVPLSSPMLTGRPEVKLHRGEIHRVLSSACSECVDEHCESGTGGYAVSSDSWPE</sequence>
<dbReference type="HOGENOM" id="CLU_1572909_0_0_1"/>
<evidence type="ECO:0000313" key="2">
    <source>
        <dbReference type="Proteomes" id="UP000032180"/>
    </source>
</evidence>